<dbReference type="PANTHER" id="PTHR11014">
    <property type="entry name" value="PEPTIDASE M20 FAMILY MEMBER"/>
    <property type="match status" value="1"/>
</dbReference>
<dbReference type="Gene3D" id="3.40.630.10">
    <property type="entry name" value="Zn peptidases"/>
    <property type="match status" value="1"/>
</dbReference>
<evidence type="ECO:0000313" key="3">
    <source>
        <dbReference type="EMBL" id="MEJ8821036.1"/>
    </source>
</evidence>
<dbReference type="PANTHER" id="PTHR11014:SF63">
    <property type="entry name" value="METALLOPEPTIDASE, PUTATIVE (AFU_ORTHOLOGUE AFUA_6G09600)-RELATED"/>
    <property type="match status" value="1"/>
</dbReference>
<dbReference type="InterPro" id="IPR017439">
    <property type="entry name" value="Amidohydrolase"/>
</dbReference>
<organism evidence="3 4">
    <name type="scientific">Variovorax humicola</name>
    <dbReference type="NCBI Taxonomy" id="1769758"/>
    <lineage>
        <taxon>Bacteria</taxon>
        <taxon>Pseudomonadati</taxon>
        <taxon>Pseudomonadota</taxon>
        <taxon>Betaproteobacteria</taxon>
        <taxon>Burkholderiales</taxon>
        <taxon>Comamonadaceae</taxon>
        <taxon>Variovorax</taxon>
    </lineage>
</organism>
<keyword evidence="1" id="KW-0378">Hydrolase</keyword>
<dbReference type="EMBL" id="JBBKZV010000001">
    <property type="protein sequence ID" value="MEJ8821036.1"/>
    <property type="molecule type" value="Genomic_DNA"/>
</dbReference>
<protein>
    <submittedName>
        <fullName evidence="3">Amidohydrolase</fullName>
    </submittedName>
</protein>
<reference evidence="3 4" key="1">
    <citation type="submission" date="2024-03" db="EMBL/GenBank/DDBJ databases">
        <title>Novel species of the genus Variovorax.</title>
        <authorList>
            <person name="Liu Q."/>
            <person name="Xin Y.-H."/>
        </authorList>
    </citation>
    <scope>NUCLEOTIDE SEQUENCE [LARGE SCALE GENOMIC DNA]</scope>
    <source>
        <strain evidence="3 4">KACC 18501</strain>
    </source>
</reference>
<proteinExistence type="predicted"/>
<dbReference type="SUPFAM" id="SSF55031">
    <property type="entry name" value="Bacterial exopeptidase dimerisation domain"/>
    <property type="match status" value="1"/>
</dbReference>
<name>A0ABU8VTA9_9BURK</name>
<evidence type="ECO:0000256" key="1">
    <source>
        <dbReference type="ARBA" id="ARBA00022801"/>
    </source>
</evidence>
<dbReference type="Pfam" id="PF01546">
    <property type="entry name" value="Peptidase_M20"/>
    <property type="match status" value="1"/>
</dbReference>
<evidence type="ECO:0000256" key="2">
    <source>
        <dbReference type="SAM" id="MobiDB-lite"/>
    </source>
</evidence>
<accession>A0ABU8VTA9</accession>
<comment type="caution">
    <text evidence="3">The sequence shown here is derived from an EMBL/GenBank/DDBJ whole genome shotgun (WGS) entry which is preliminary data.</text>
</comment>
<dbReference type="Gene3D" id="3.30.70.360">
    <property type="match status" value="1"/>
</dbReference>
<dbReference type="InterPro" id="IPR036264">
    <property type="entry name" value="Bact_exopeptidase_dim_dom"/>
</dbReference>
<feature type="compositionally biased region" description="Low complexity" evidence="2">
    <location>
        <begin position="306"/>
        <end position="320"/>
    </location>
</feature>
<feature type="region of interest" description="Disordered" evidence="2">
    <location>
        <begin position="305"/>
        <end position="326"/>
    </location>
</feature>
<keyword evidence="4" id="KW-1185">Reference proteome</keyword>
<dbReference type="SUPFAM" id="SSF53187">
    <property type="entry name" value="Zn-dependent exopeptidases"/>
    <property type="match status" value="1"/>
</dbReference>
<gene>
    <name evidence="3" type="ORF">WKW80_03165</name>
</gene>
<dbReference type="Proteomes" id="UP001363010">
    <property type="component" value="Unassembled WGS sequence"/>
</dbReference>
<evidence type="ECO:0000313" key="4">
    <source>
        <dbReference type="Proteomes" id="UP001363010"/>
    </source>
</evidence>
<dbReference type="InterPro" id="IPR002933">
    <property type="entry name" value="Peptidase_M20"/>
</dbReference>
<sequence length="326" mass="34126">MALFSAPTTAQGLTAEQVQDLGRRADTLLPKMVAWRRDIHQHPELSGQEVRTSKLVADHLRALGLEVRTGVGGHGVVGLLKGDLPGKVVALRADMDALPVREITGLPFASGVTARNFGQVSPVMHACGHDGHVAILMGAAEILAGMRSQLRGSVKFIFQPAEEGRSEEPADPNAPFGARAMVADGALQNPKVDAIFGLHITPSLPTGTIAYRSGPALAGADGFRIKVTGRQTHGAQPWAGVDPIVASAQIVTGLRRSSAGSSRSSRSLPCSASVPSMAATGKILFRTASKCSARCAPLTPPCAPTRRSALLPLPNRLPRPAVQKPR</sequence>
<dbReference type="NCBIfam" id="TIGR01891">
    <property type="entry name" value="amidohydrolases"/>
    <property type="match status" value="1"/>
</dbReference>